<evidence type="ECO:0000313" key="1">
    <source>
        <dbReference type="EMBL" id="GFH37913.1"/>
    </source>
</evidence>
<keyword evidence="2" id="KW-1185">Reference proteome</keyword>
<protein>
    <recommendedName>
        <fullName evidence="3">Transposase</fullName>
    </recommendedName>
</protein>
<gene>
    <name evidence="1" type="ORF">SCWH03_41530</name>
</gene>
<sequence>MKQYAQQQDWLTLIQIAFYPTELTSAELLWAHAKEKIANRTFRSNDELHRAARNALRYVQRHLELLLAFLAETVLELAPPASSP</sequence>
<evidence type="ECO:0008006" key="3">
    <source>
        <dbReference type="Google" id="ProtNLM"/>
    </source>
</evidence>
<dbReference type="EMBL" id="BLLG01000012">
    <property type="protein sequence ID" value="GFH37913.1"/>
    <property type="molecule type" value="Genomic_DNA"/>
</dbReference>
<evidence type="ECO:0000313" key="2">
    <source>
        <dbReference type="Proteomes" id="UP000484988"/>
    </source>
</evidence>
<dbReference type="Proteomes" id="UP000484988">
    <property type="component" value="Unassembled WGS sequence"/>
</dbReference>
<accession>A0A6A0AZP5</accession>
<name>A0A6A0AZP5_9ACTN</name>
<organism evidence="1 2">
    <name type="scientific">Streptomyces pacificus</name>
    <dbReference type="NCBI Taxonomy" id="2705029"/>
    <lineage>
        <taxon>Bacteria</taxon>
        <taxon>Bacillati</taxon>
        <taxon>Actinomycetota</taxon>
        <taxon>Actinomycetes</taxon>
        <taxon>Kitasatosporales</taxon>
        <taxon>Streptomycetaceae</taxon>
        <taxon>Streptomyces</taxon>
    </lineage>
</organism>
<proteinExistence type="predicted"/>
<comment type="caution">
    <text evidence="1">The sequence shown here is derived from an EMBL/GenBank/DDBJ whole genome shotgun (WGS) entry which is preliminary data.</text>
</comment>
<dbReference type="AlphaFoldDB" id="A0A6A0AZP5"/>
<reference evidence="1 2" key="1">
    <citation type="submission" date="2020-02" db="EMBL/GenBank/DDBJ databases">
        <title>Whole Genome Shotgun Sequence of Streptomyces sp. strain CWH03.</title>
        <authorList>
            <person name="Dohra H."/>
            <person name="Kodani S."/>
            <person name="Yamamura H."/>
        </authorList>
    </citation>
    <scope>NUCLEOTIDE SEQUENCE [LARGE SCALE GENOMIC DNA]</scope>
    <source>
        <strain evidence="1 2">CWH03</strain>
    </source>
</reference>